<keyword evidence="3" id="KW-1185">Reference proteome</keyword>
<evidence type="ECO:0000313" key="3">
    <source>
        <dbReference type="Proteomes" id="UP000198857"/>
    </source>
</evidence>
<proteinExistence type="predicted"/>
<dbReference type="Pfam" id="PF05762">
    <property type="entry name" value="VWA_CoxE"/>
    <property type="match status" value="1"/>
</dbReference>
<accession>A0A1I5TR90</accession>
<gene>
    <name evidence="2" type="ORF">SAMN05660464_4471</name>
</gene>
<dbReference type="EMBL" id="FOWQ01000009">
    <property type="protein sequence ID" value="SFP85592.1"/>
    <property type="molecule type" value="Genomic_DNA"/>
</dbReference>
<dbReference type="RefSeq" id="WP_169064584.1">
    <property type="nucleotide sequence ID" value="NZ_FOWQ01000009.1"/>
</dbReference>
<dbReference type="STRING" id="1523247.SAMN05660464_4471"/>
<protein>
    <recommendedName>
        <fullName evidence="4">VWA domain containing CoxE-like protein</fullName>
    </recommendedName>
</protein>
<dbReference type="InterPro" id="IPR008912">
    <property type="entry name" value="Uncharacterised_CoxE"/>
</dbReference>
<dbReference type="AlphaFoldDB" id="A0A1I5TR90"/>
<evidence type="ECO:0000256" key="1">
    <source>
        <dbReference type="SAM" id="MobiDB-lite"/>
    </source>
</evidence>
<feature type="region of interest" description="Disordered" evidence="1">
    <location>
        <begin position="82"/>
        <end position="111"/>
    </location>
</feature>
<sequence>MPDFLWQLVLQLRRRQIAIGVDDLDCLRQALGAGFGLSSREALRELLVALWAKSVEDQTVIRAQFEQLPMEGWDAAKAIAGPTDTVPETGLDAPDSAATPTHGATVASEPSVAPAVTRPVDAFPILPRRLGAAGVRYNLAPRYPLSERDVAQTWRRLRHPVRLGPPVELDAEETVRRRLDSGVATPPVERPRRRNAAKLLLLVDRQGSMTPFHGFVDHVVRAIRRQGTLAETAVWYFHDTPTEGAELAPLAHVRDSLVPVLDAVLHKIEPNEQGFVYRDPDLSNPVEVAEPLTTLGPDIGAALISDAGAARGRYDPVRLVECLAFVRAVRLRRSRVVWLNPVPVTRWPPSTAAQLARHVPMAPLDVTGMHRAVDVLRGRPVSLERPL</sequence>
<organism evidence="2 3">
    <name type="scientific">Geodermatophilus dictyosporus</name>
    <dbReference type="NCBI Taxonomy" id="1523247"/>
    <lineage>
        <taxon>Bacteria</taxon>
        <taxon>Bacillati</taxon>
        <taxon>Actinomycetota</taxon>
        <taxon>Actinomycetes</taxon>
        <taxon>Geodermatophilales</taxon>
        <taxon>Geodermatophilaceae</taxon>
        <taxon>Geodermatophilus</taxon>
    </lineage>
</organism>
<dbReference type="PANTHER" id="PTHR39338:SF7">
    <property type="entry name" value="BLL6692 PROTEIN"/>
    <property type="match status" value="1"/>
</dbReference>
<name>A0A1I5TR90_9ACTN</name>
<dbReference type="Proteomes" id="UP000198857">
    <property type="component" value="Unassembled WGS sequence"/>
</dbReference>
<reference evidence="3" key="1">
    <citation type="submission" date="2016-10" db="EMBL/GenBank/DDBJ databases">
        <authorList>
            <person name="Varghese N."/>
            <person name="Submissions S."/>
        </authorList>
    </citation>
    <scope>NUCLEOTIDE SEQUENCE [LARGE SCALE GENOMIC DNA]</scope>
    <source>
        <strain evidence="3">DSM 44208</strain>
    </source>
</reference>
<evidence type="ECO:0008006" key="4">
    <source>
        <dbReference type="Google" id="ProtNLM"/>
    </source>
</evidence>
<dbReference type="PANTHER" id="PTHR39338">
    <property type="entry name" value="BLL5662 PROTEIN-RELATED"/>
    <property type="match status" value="1"/>
</dbReference>
<evidence type="ECO:0000313" key="2">
    <source>
        <dbReference type="EMBL" id="SFP85592.1"/>
    </source>
</evidence>